<dbReference type="STRING" id="4097.A0A1S4BS15"/>
<dbReference type="PANTHER" id="PTHR34956:SF2">
    <property type="entry name" value="OS05G0397300 PROTEIN"/>
    <property type="match status" value="1"/>
</dbReference>
<dbReference type="AlphaFoldDB" id="A0A1S4BS15"/>
<dbReference type="KEGG" id="nta:107811216"/>
<dbReference type="OMA" id="TAPYMYQ"/>
<dbReference type="PANTHER" id="PTHR34956">
    <property type="entry name" value="OS05G0397300 PROTEIN"/>
    <property type="match status" value="1"/>
</dbReference>
<name>A0A1S4BS15_TOBAC</name>
<evidence type="ECO:0000313" key="1">
    <source>
        <dbReference type="RefSeq" id="XP_016491588.1"/>
    </source>
</evidence>
<accession>A0A1S4BS15</accession>
<reference evidence="1" key="1">
    <citation type="submission" date="2025-08" db="UniProtKB">
        <authorList>
            <consortium name="RefSeq"/>
        </authorList>
    </citation>
    <scope>IDENTIFICATION</scope>
</reference>
<gene>
    <name evidence="1" type="primary">LOC107811216</name>
</gene>
<organism evidence="1">
    <name type="scientific">Nicotiana tabacum</name>
    <name type="common">Common tobacco</name>
    <dbReference type="NCBI Taxonomy" id="4097"/>
    <lineage>
        <taxon>Eukaryota</taxon>
        <taxon>Viridiplantae</taxon>
        <taxon>Streptophyta</taxon>
        <taxon>Embryophyta</taxon>
        <taxon>Tracheophyta</taxon>
        <taxon>Spermatophyta</taxon>
        <taxon>Magnoliopsida</taxon>
        <taxon>eudicotyledons</taxon>
        <taxon>Gunneridae</taxon>
        <taxon>Pentapetalae</taxon>
        <taxon>asterids</taxon>
        <taxon>lamiids</taxon>
        <taxon>Solanales</taxon>
        <taxon>Solanaceae</taxon>
        <taxon>Nicotianoideae</taxon>
        <taxon>Nicotianeae</taxon>
        <taxon>Nicotiana</taxon>
    </lineage>
</organism>
<protein>
    <submittedName>
        <fullName evidence="1">Uncharacterized protein</fullName>
    </submittedName>
</protein>
<sequence>MEVEDDLFFANLSKQISLLIMDDDERDPSTHSSSVILQAFPQQMDPTRKAPYIYGQSCKRESKGTGVFIPCSSYPRRNNNYRQGRSISSNTNLPRHAIDPRRVLHTHFNDNPLYDSLNPRNFS</sequence>
<proteinExistence type="predicted"/>
<dbReference type="PaxDb" id="4097-A0A1S4BS15"/>
<dbReference type="RefSeq" id="XP_016491588.1">
    <property type="nucleotide sequence ID" value="XM_016636102.1"/>
</dbReference>
<dbReference type="OrthoDB" id="1081388at2759"/>